<gene>
    <name evidence="1" type="ORF">PYM288_LOCUS14809</name>
</gene>
<proteinExistence type="predicted"/>
<dbReference type="EMBL" id="CAJNOH010000337">
    <property type="protein sequence ID" value="CAF1004978.1"/>
    <property type="molecule type" value="Genomic_DNA"/>
</dbReference>
<sequence length="163" mass="18460">MGNTSSDSLDHSFKRLRLSQTEQLPLLSSSCTSPKRKGALNIPTKITDTLDRKSVNDTNYQLPIALWHSNTTSSSSFNYSSEMWKPVINTLPDRDFPSDDELIYFVKSSTTSIISNDKVIHTNRLSSSEQIAVHLLDAKIIPELSDDDLMEHVKHAYIQKEYN</sequence>
<accession>A0A814H4X9</accession>
<organism evidence="1 2">
    <name type="scientific">Rotaria sordida</name>
    <dbReference type="NCBI Taxonomy" id="392033"/>
    <lineage>
        <taxon>Eukaryota</taxon>
        <taxon>Metazoa</taxon>
        <taxon>Spiralia</taxon>
        <taxon>Gnathifera</taxon>
        <taxon>Rotifera</taxon>
        <taxon>Eurotatoria</taxon>
        <taxon>Bdelloidea</taxon>
        <taxon>Philodinida</taxon>
        <taxon>Philodinidae</taxon>
        <taxon>Rotaria</taxon>
    </lineage>
</organism>
<dbReference type="AlphaFoldDB" id="A0A814H4X9"/>
<name>A0A814H4X9_9BILA</name>
<evidence type="ECO:0000313" key="2">
    <source>
        <dbReference type="Proteomes" id="UP000663854"/>
    </source>
</evidence>
<protein>
    <submittedName>
        <fullName evidence="1">Uncharacterized protein</fullName>
    </submittedName>
</protein>
<dbReference type="Proteomes" id="UP000663854">
    <property type="component" value="Unassembled WGS sequence"/>
</dbReference>
<evidence type="ECO:0000313" key="1">
    <source>
        <dbReference type="EMBL" id="CAF1004978.1"/>
    </source>
</evidence>
<reference evidence="1" key="1">
    <citation type="submission" date="2021-02" db="EMBL/GenBank/DDBJ databases">
        <authorList>
            <person name="Nowell W R."/>
        </authorList>
    </citation>
    <scope>NUCLEOTIDE SEQUENCE</scope>
</reference>
<comment type="caution">
    <text evidence="1">The sequence shown here is derived from an EMBL/GenBank/DDBJ whole genome shotgun (WGS) entry which is preliminary data.</text>
</comment>